<evidence type="ECO:0000313" key="8">
    <source>
        <dbReference type="EMBL" id="MFD2755032.1"/>
    </source>
</evidence>
<comment type="subcellular location">
    <subcellularLocation>
        <location evidence="1">Cell membrane</location>
        <topology evidence="1">Multi-pass membrane protein</topology>
    </subcellularLocation>
</comment>
<evidence type="ECO:0000256" key="5">
    <source>
        <dbReference type="ARBA" id="ARBA00023136"/>
    </source>
</evidence>
<feature type="transmembrane region" description="Helical" evidence="6">
    <location>
        <begin position="234"/>
        <end position="254"/>
    </location>
</feature>
<keyword evidence="5 6" id="KW-0472">Membrane</keyword>
<feature type="transmembrane region" description="Helical" evidence="6">
    <location>
        <begin position="57"/>
        <end position="77"/>
    </location>
</feature>
<feature type="transmembrane region" description="Helical" evidence="6">
    <location>
        <begin position="266"/>
        <end position="283"/>
    </location>
</feature>
<comment type="caution">
    <text evidence="8">The sequence shown here is derived from an EMBL/GenBank/DDBJ whole genome shotgun (WGS) entry which is preliminary data.</text>
</comment>
<evidence type="ECO:0000256" key="4">
    <source>
        <dbReference type="ARBA" id="ARBA00022989"/>
    </source>
</evidence>
<evidence type="ECO:0000256" key="2">
    <source>
        <dbReference type="ARBA" id="ARBA00022475"/>
    </source>
</evidence>
<dbReference type="PANTHER" id="PTHR32322:SF18">
    <property type="entry name" value="S-ADENOSYLMETHIONINE_S-ADENOSYLHOMOCYSTEINE TRANSPORTER"/>
    <property type="match status" value="1"/>
</dbReference>
<feature type="transmembrane region" description="Helical" evidence="6">
    <location>
        <begin position="143"/>
        <end position="164"/>
    </location>
</feature>
<name>A0ABW5URJ3_9BURK</name>
<reference evidence="9" key="1">
    <citation type="journal article" date="2019" name="Int. J. Syst. Evol. Microbiol.">
        <title>The Global Catalogue of Microorganisms (GCM) 10K type strain sequencing project: providing services to taxonomists for standard genome sequencing and annotation.</title>
        <authorList>
            <consortium name="The Broad Institute Genomics Platform"/>
            <consortium name="The Broad Institute Genome Sequencing Center for Infectious Disease"/>
            <person name="Wu L."/>
            <person name="Ma J."/>
        </authorList>
    </citation>
    <scope>NUCLEOTIDE SEQUENCE [LARGE SCALE GENOMIC DNA]</scope>
    <source>
        <strain evidence="9">TISTR 1906</strain>
    </source>
</reference>
<dbReference type="Proteomes" id="UP001597463">
    <property type="component" value="Unassembled WGS sequence"/>
</dbReference>
<dbReference type="EMBL" id="JBHUMV010000005">
    <property type="protein sequence ID" value="MFD2755032.1"/>
    <property type="molecule type" value="Genomic_DNA"/>
</dbReference>
<keyword evidence="2" id="KW-1003">Cell membrane</keyword>
<evidence type="ECO:0000259" key="7">
    <source>
        <dbReference type="Pfam" id="PF00892"/>
    </source>
</evidence>
<feature type="transmembrane region" description="Helical" evidence="6">
    <location>
        <begin position="117"/>
        <end position="136"/>
    </location>
</feature>
<feature type="transmembrane region" description="Helical" evidence="6">
    <location>
        <begin position="289"/>
        <end position="307"/>
    </location>
</feature>
<dbReference type="InterPro" id="IPR050638">
    <property type="entry name" value="AA-Vitamin_Transporters"/>
</dbReference>
<keyword evidence="9" id="KW-1185">Reference proteome</keyword>
<accession>A0ABW5URJ3</accession>
<dbReference type="InterPro" id="IPR000620">
    <property type="entry name" value="EamA_dom"/>
</dbReference>
<feature type="transmembrane region" description="Helical" evidence="6">
    <location>
        <begin position="89"/>
        <end position="111"/>
    </location>
</feature>
<proteinExistence type="predicted"/>
<gene>
    <name evidence="8" type="ORF">ACFSW6_13105</name>
</gene>
<keyword evidence="3 6" id="KW-0812">Transmembrane</keyword>
<protein>
    <submittedName>
        <fullName evidence="8">DMT family transporter</fullName>
    </submittedName>
</protein>
<organism evidence="8 9">
    <name type="scientific">Comamonas terrae</name>
    <dbReference type="NCBI Taxonomy" id="673548"/>
    <lineage>
        <taxon>Bacteria</taxon>
        <taxon>Pseudomonadati</taxon>
        <taxon>Pseudomonadota</taxon>
        <taxon>Betaproteobacteria</taxon>
        <taxon>Burkholderiales</taxon>
        <taxon>Comamonadaceae</taxon>
        <taxon>Comamonas</taxon>
    </lineage>
</organism>
<dbReference type="SUPFAM" id="SSF103481">
    <property type="entry name" value="Multidrug resistance efflux transporter EmrE"/>
    <property type="match status" value="2"/>
</dbReference>
<evidence type="ECO:0000313" key="9">
    <source>
        <dbReference type="Proteomes" id="UP001597463"/>
    </source>
</evidence>
<sequence length="312" mass="32814">MASPASQACGWSRPLTVAAVALLCCLLWGSSYPAIKSGYALFSIAQADLPGKLLFAGWRFVLAGGFVLVTAAVMGKPVLRTLGRHPRQLLALGCAQTTLQYVFFYLGLAYTTGVKGSIMNATATFFSVLIAHWFYANDRLSPAKALGCAVGFAGVLTVTLGGNGELGSGFSWLGEGSVVLAALILAASSIYGKQLSQRMDAMAMTGWQLGLGGLVLVLIGGLSGGGMGLPSLQALVLLVYLALLSSAAFTLWSLLLKYNRVSQVTIYNFTVPVFGSVLSALFLGETLWAWHYVLALAMVCLGIVLVTREPAR</sequence>
<feature type="transmembrane region" description="Helical" evidence="6">
    <location>
        <begin position="203"/>
        <end position="222"/>
    </location>
</feature>
<keyword evidence="4 6" id="KW-1133">Transmembrane helix</keyword>
<evidence type="ECO:0000256" key="1">
    <source>
        <dbReference type="ARBA" id="ARBA00004651"/>
    </source>
</evidence>
<feature type="transmembrane region" description="Helical" evidence="6">
    <location>
        <begin position="170"/>
        <end position="191"/>
    </location>
</feature>
<feature type="domain" description="EamA" evidence="7">
    <location>
        <begin position="19"/>
        <end position="159"/>
    </location>
</feature>
<evidence type="ECO:0000256" key="3">
    <source>
        <dbReference type="ARBA" id="ARBA00022692"/>
    </source>
</evidence>
<dbReference type="InterPro" id="IPR037185">
    <property type="entry name" value="EmrE-like"/>
</dbReference>
<evidence type="ECO:0000256" key="6">
    <source>
        <dbReference type="SAM" id="Phobius"/>
    </source>
</evidence>
<dbReference type="PANTHER" id="PTHR32322">
    <property type="entry name" value="INNER MEMBRANE TRANSPORTER"/>
    <property type="match status" value="1"/>
</dbReference>
<dbReference type="Pfam" id="PF00892">
    <property type="entry name" value="EamA"/>
    <property type="match status" value="2"/>
</dbReference>
<feature type="domain" description="EamA" evidence="7">
    <location>
        <begin position="174"/>
        <end position="307"/>
    </location>
</feature>